<dbReference type="PANTHER" id="PTHR30330">
    <property type="entry name" value="AGSS FAMILY TRANSPORTER, SODIUM-ALANINE"/>
    <property type="match status" value="1"/>
</dbReference>
<gene>
    <name evidence="10" type="ORF">FYJ65_07465</name>
</gene>
<organism evidence="10 11">
    <name type="scientific">Mogibacterium kristiansenii</name>
    <dbReference type="NCBI Taxonomy" id="2606708"/>
    <lineage>
        <taxon>Bacteria</taxon>
        <taxon>Bacillati</taxon>
        <taxon>Bacillota</taxon>
        <taxon>Clostridia</taxon>
        <taxon>Peptostreptococcales</taxon>
        <taxon>Anaerovoracaceae</taxon>
        <taxon>Mogibacterium</taxon>
    </lineage>
</organism>
<comment type="subcellular location">
    <subcellularLocation>
        <location evidence="1 9">Cell membrane</location>
        <topology evidence="1 9">Multi-pass membrane protein</topology>
    </subcellularLocation>
</comment>
<sequence length="475" mass="50669">MEAINNVVLAVSNFLYQPFILPVILLVGGLYFTIRTGGVQIRMFKDCLRVVTEKPKTENGISSFGALMVSTASRVGTGNIIGVATAVICGGSGAIFWMWLSAFLGGASAFIESTLAQIYKKKNADGSSYGGPAFYMRDALNARWLGVIFSVLIIFTYAIGYNMLAAFNLQSTFKVFSFYGDRTPAIIGVILAALFGAVVIGGAHRLVKVTGVLVPVMGIIYVAISLIVLVLNIGNVPAMFAGIFKNAFDFQAIFGGFAGSCIMFGIKRGLYSNEAGMGSAPNAAATADVSHPAKQGLVQMLSVFIDTMLICTATAFMCLSTNIIPQNYLGADGSADAAGYVQAATASTLGKFGPIFIAFAMCLFAFTTLIGNYSYCEGCIRFIIQRDIKPGELLAFRLFATALVFVGSIASAGLVWNTADMMQGLMVITNMPTILLLGGTAVKCLRDYQKQKAEGKDPHFVAADIELKQDTDFWK</sequence>
<dbReference type="Proteomes" id="UP000469424">
    <property type="component" value="Unassembled WGS sequence"/>
</dbReference>
<dbReference type="InterPro" id="IPR001463">
    <property type="entry name" value="Na/Ala_symport"/>
</dbReference>
<evidence type="ECO:0000313" key="10">
    <source>
        <dbReference type="EMBL" id="MST71152.1"/>
    </source>
</evidence>
<feature type="transmembrane region" description="Helical" evidence="9">
    <location>
        <begin position="185"/>
        <end position="207"/>
    </location>
</feature>
<dbReference type="Pfam" id="PF01235">
    <property type="entry name" value="Na_Ala_symp"/>
    <property type="match status" value="1"/>
</dbReference>
<dbReference type="NCBIfam" id="TIGR00835">
    <property type="entry name" value="agcS"/>
    <property type="match status" value="1"/>
</dbReference>
<name>A0A6N7X6J8_9FIRM</name>
<keyword evidence="3 9" id="KW-0813">Transport</keyword>
<dbReference type="GO" id="GO:0005886">
    <property type="term" value="C:plasma membrane"/>
    <property type="evidence" value="ECO:0007669"/>
    <property type="project" value="UniProtKB-SubCell"/>
</dbReference>
<evidence type="ECO:0000256" key="8">
    <source>
        <dbReference type="ARBA" id="ARBA00023136"/>
    </source>
</evidence>
<evidence type="ECO:0000313" key="11">
    <source>
        <dbReference type="Proteomes" id="UP000469424"/>
    </source>
</evidence>
<keyword evidence="6 9" id="KW-0769">Symport</keyword>
<keyword evidence="7 9" id="KW-1133">Transmembrane helix</keyword>
<evidence type="ECO:0000256" key="5">
    <source>
        <dbReference type="ARBA" id="ARBA00022692"/>
    </source>
</evidence>
<proteinExistence type="inferred from homology"/>
<evidence type="ECO:0000256" key="1">
    <source>
        <dbReference type="ARBA" id="ARBA00004651"/>
    </source>
</evidence>
<feature type="transmembrane region" description="Helical" evidence="9">
    <location>
        <begin position="394"/>
        <end position="416"/>
    </location>
</feature>
<keyword evidence="11" id="KW-1185">Reference proteome</keyword>
<feature type="transmembrane region" description="Helical" evidence="9">
    <location>
        <begin position="303"/>
        <end position="324"/>
    </location>
</feature>
<dbReference type="PROSITE" id="PS00873">
    <property type="entry name" value="NA_ALANINE_SYMP"/>
    <property type="match status" value="1"/>
</dbReference>
<dbReference type="PANTHER" id="PTHR30330:SF1">
    <property type="entry name" value="AMINO-ACID CARRIER PROTEIN ALST"/>
    <property type="match status" value="1"/>
</dbReference>
<keyword evidence="4 9" id="KW-1003">Cell membrane</keyword>
<evidence type="ECO:0000256" key="4">
    <source>
        <dbReference type="ARBA" id="ARBA00022475"/>
    </source>
</evidence>
<reference evidence="10 11" key="1">
    <citation type="submission" date="2019-08" db="EMBL/GenBank/DDBJ databases">
        <title>In-depth cultivation of the pig gut microbiome towards novel bacterial diversity and tailored functional studies.</title>
        <authorList>
            <person name="Wylensek D."/>
            <person name="Hitch T.C.A."/>
            <person name="Clavel T."/>
        </authorList>
    </citation>
    <scope>NUCLEOTIDE SEQUENCE [LARGE SCALE GENOMIC DNA]</scope>
    <source>
        <strain evidence="10 11">WCA-MUC-591-APC-4B</strain>
    </source>
</reference>
<protein>
    <submittedName>
        <fullName evidence="10">Alanine:cation symporter family protein</fullName>
    </submittedName>
</protein>
<evidence type="ECO:0000256" key="7">
    <source>
        <dbReference type="ARBA" id="ARBA00022989"/>
    </source>
</evidence>
<feature type="transmembrane region" description="Helical" evidence="9">
    <location>
        <begin position="144"/>
        <end position="165"/>
    </location>
</feature>
<evidence type="ECO:0000256" key="9">
    <source>
        <dbReference type="RuleBase" id="RU363064"/>
    </source>
</evidence>
<feature type="transmembrane region" description="Helical" evidence="9">
    <location>
        <begin position="422"/>
        <end position="442"/>
    </location>
</feature>
<evidence type="ECO:0000256" key="2">
    <source>
        <dbReference type="ARBA" id="ARBA00009261"/>
    </source>
</evidence>
<comment type="similarity">
    <text evidence="2 9">Belongs to the alanine or glycine:cation symporter (AGCS) (TC 2.A.25) family.</text>
</comment>
<evidence type="ECO:0000256" key="6">
    <source>
        <dbReference type="ARBA" id="ARBA00022847"/>
    </source>
</evidence>
<feature type="transmembrane region" description="Helical" evidence="9">
    <location>
        <begin position="355"/>
        <end position="373"/>
    </location>
</feature>
<dbReference type="GO" id="GO:0005283">
    <property type="term" value="F:amino acid:sodium symporter activity"/>
    <property type="evidence" value="ECO:0007669"/>
    <property type="project" value="InterPro"/>
</dbReference>
<dbReference type="RefSeq" id="WP_154554713.1">
    <property type="nucleotide sequence ID" value="NZ_JBJESO010000027.1"/>
</dbReference>
<dbReference type="FunFam" id="1.20.1740.10:FF:000004">
    <property type="entry name" value="Sodium:alanine symporter family protein"/>
    <property type="match status" value="1"/>
</dbReference>
<dbReference type="EMBL" id="VUNA01000014">
    <property type="protein sequence ID" value="MST71152.1"/>
    <property type="molecule type" value="Genomic_DNA"/>
</dbReference>
<evidence type="ECO:0000256" key="3">
    <source>
        <dbReference type="ARBA" id="ARBA00022448"/>
    </source>
</evidence>
<keyword evidence="5 9" id="KW-0812">Transmembrane</keyword>
<dbReference type="AlphaFoldDB" id="A0A6N7X6J8"/>
<feature type="transmembrane region" description="Helical" evidence="9">
    <location>
        <begin position="15"/>
        <end position="34"/>
    </location>
</feature>
<dbReference type="PRINTS" id="PR00175">
    <property type="entry name" value="NAALASMPORT"/>
</dbReference>
<accession>A0A6N7X6J8</accession>
<feature type="transmembrane region" description="Helical" evidence="9">
    <location>
        <begin position="219"/>
        <end position="244"/>
    </location>
</feature>
<dbReference type="Gene3D" id="1.20.1740.10">
    <property type="entry name" value="Amino acid/polyamine transporter I"/>
    <property type="match status" value="1"/>
</dbReference>
<comment type="caution">
    <text evidence="10">The sequence shown here is derived from an EMBL/GenBank/DDBJ whole genome shotgun (WGS) entry which is preliminary data.</text>
</comment>
<keyword evidence="8 9" id="KW-0472">Membrane</keyword>